<dbReference type="Pfam" id="PF02911">
    <property type="entry name" value="Formyl_trans_C"/>
    <property type="match status" value="1"/>
</dbReference>
<dbReference type="SUPFAM" id="SSF50486">
    <property type="entry name" value="FMT C-terminal domain-like"/>
    <property type="match status" value="1"/>
</dbReference>
<organism evidence="7 8">
    <name type="scientific">Oopsacas minuta</name>
    <dbReference type="NCBI Taxonomy" id="111878"/>
    <lineage>
        <taxon>Eukaryota</taxon>
        <taxon>Metazoa</taxon>
        <taxon>Porifera</taxon>
        <taxon>Hexactinellida</taxon>
        <taxon>Hexasterophora</taxon>
        <taxon>Lyssacinosida</taxon>
        <taxon>Leucopsacidae</taxon>
        <taxon>Oopsacas</taxon>
    </lineage>
</organism>
<proteinExistence type="inferred from homology"/>
<reference evidence="7 8" key="1">
    <citation type="journal article" date="2023" name="BMC Biol.">
        <title>The compact genome of the sponge Oopsacas minuta (Hexactinellida) is lacking key metazoan core genes.</title>
        <authorList>
            <person name="Santini S."/>
            <person name="Schenkelaars Q."/>
            <person name="Jourda C."/>
            <person name="Duchesne M."/>
            <person name="Belahbib H."/>
            <person name="Rocher C."/>
            <person name="Selva M."/>
            <person name="Riesgo A."/>
            <person name="Vervoort M."/>
            <person name="Leys S.P."/>
            <person name="Kodjabachian L."/>
            <person name="Le Bivic A."/>
            <person name="Borchiellini C."/>
            <person name="Claverie J.M."/>
            <person name="Renard E."/>
        </authorList>
    </citation>
    <scope>NUCLEOTIDE SEQUENCE [LARGE SCALE GENOMIC DNA]</scope>
    <source>
        <strain evidence="7">SPO-2</strain>
    </source>
</reference>
<evidence type="ECO:0000256" key="4">
    <source>
        <dbReference type="ARBA" id="ARBA00022917"/>
    </source>
</evidence>
<keyword evidence="4" id="KW-0648">Protein biosynthesis</keyword>
<keyword evidence="3" id="KW-0808">Transferase</keyword>
<dbReference type="InterPro" id="IPR036477">
    <property type="entry name" value="Formyl_transf_N_sf"/>
</dbReference>
<evidence type="ECO:0000256" key="3">
    <source>
        <dbReference type="ARBA" id="ARBA00022679"/>
    </source>
</evidence>
<evidence type="ECO:0000259" key="6">
    <source>
        <dbReference type="Pfam" id="PF02911"/>
    </source>
</evidence>
<feature type="domain" description="Formyl transferase N-terminal" evidence="5">
    <location>
        <begin position="1"/>
        <end position="190"/>
    </location>
</feature>
<dbReference type="EC" id="2.1.2.9" evidence="2"/>
<protein>
    <recommendedName>
        <fullName evidence="2">methionyl-tRNA formyltransferase</fullName>
        <ecNumber evidence="2">2.1.2.9</ecNumber>
    </recommendedName>
</protein>
<dbReference type="InterPro" id="IPR002376">
    <property type="entry name" value="Formyl_transf_N"/>
</dbReference>
<dbReference type="EMBL" id="JAKMXF010000133">
    <property type="protein sequence ID" value="KAI6656984.1"/>
    <property type="molecule type" value="Genomic_DNA"/>
</dbReference>
<evidence type="ECO:0000313" key="7">
    <source>
        <dbReference type="EMBL" id="KAI6656984.1"/>
    </source>
</evidence>
<dbReference type="InterPro" id="IPR005793">
    <property type="entry name" value="Formyl_trans_C"/>
</dbReference>
<dbReference type="Proteomes" id="UP001165289">
    <property type="component" value="Unassembled WGS sequence"/>
</dbReference>
<dbReference type="Pfam" id="PF00551">
    <property type="entry name" value="Formyl_trans_N"/>
    <property type="match status" value="1"/>
</dbReference>
<accession>A0AAV7K761</accession>
<dbReference type="InterPro" id="IPR041711">
    <property type="entry name" value="Met-tRNA-FMT_N"/>
</dbReference>
<dbReference type="GO" id="GO:0004479">
    <property type="term" value="F:methionyl-tRNA formyltransferase activity"/>
    <property type="evidence" value="ECO:0007669"/>
    <property type="project" value="UniProtKB-EC"/>
</dbReference>
<comment type="similarity">
    <text evidence="1">Belongs to the Fmt family.</text>
</comment>
<dbReference type="PANTHER" id="PTHR11138">
    <property type="entry name" value="METHIONYL-TRNA FORMYLTRANSFERASE"/>
    <property type="match status" value="1"/>
</dbReference>
<dbReference type="GO" id="GO:0005739">
    <property type="term" value="C:mitochondrion"/>
    <property type="evidence" value="ECO:0007669"/>
    <property type="project" value="TreeGrafter"/>
</dbReference>
<comment type="caution">
    <text evidence="7">The sequence shown here is derived from an EMBL/GenBank/DDBJ whole genome shotgun (WGS) entry which is preliminary data.</text>
</comment>
<evidence type="ECO:0000259" key="5">
    <source>
        <dbReference type="Pfam" id="PF00551"/>
    </source>
</evidence>
<feature type="domain" description="Formyl transferase C-terminal" evidence="6">
    <location>
        <begin position="214"/>
        <end position="321"/>
    </location>
</feature>
<dbReference type="AlphaFoldDB" id="A0AAV7K761"/>
<dbReference type="Gene3D" id="3.40.50.12230">
    <property type="match status" value="1"/>
</dbReference>
<dbReference type="CDD" id="cd08646">
    <property type="entry name" value="FMT_core_Met-tRNA-FMT_N"/>
    <property type="match status" value="1"/>
</dbReference>
<evidence type="ECO:0000256" key="1">
    <source>
        <dbReference type="ARBA" id="ARBA00010699"/>
    </source>
</evidence>
<dbReference type="SUPFAM" id="SSF53328">
    <property type="entry name" value="Formyltransferase"/>
    <property type="match status" value="1"/>
</dbReference>
<evidence type="ECO:0000256" key="2">
    <source>
        <dbReference type="ARBA" id="ARBA00012261"/>
    </source>
</evidence>
<dbReference type="PANTHER" id="PTHR11138:SF5">
    <property type="entry name" value="METHIONYL-TRNA FORMYLTRANSFERASE, MITOCHONDRIAL"/>
    <property type="match status" value="1"/>
</dbReference>
<evidence type="ECO:0000313" key="8">
    <source>
        <dbReference type="Proteomes" id="UP001165289"/>
    </source>
</evidence>
<keyword evidence="8" id="KW-1185">Reference proteome</keyword>
<gene>
    <name evidence="7" type="ORF">LOD99_16285</name>
</gene>
<name>A0AAV7K761_9METZ</name>
<dbReference type="InterPro" id="IPR011034">
    <property type="entry name" value="Formyl_transferase-like_C_sf"/>
</dbReference>
<sequence>MRILFFGSDKFSAVILSELYKNLSRPSSSPSVYPIKHLEVVTPSGRPPAGIHPPPSFNPVLHYSNKHNLKYHFWDKKETRKMILSKKYFDIGVVAAFGYYIPSEMIDSFPNGIINMHGSLIPKLRGAAPIENAILDGETTTGLTIMEISKGKFDHGRVLSQETIKIPRNMTSNELRLHMAEIGRNLLMDTLANLDYKKQNPISIDEKLSSKAPKINNSTGKIDFNKCKCQQLHNMQRALNDRSGVWCKSGSKRVKLYNIISPLDSSIVSRLQVAFPGAELGSVCYIKENSLLGLKLVDGWAGIGDLHIEYRTKISAFEFHKNYLINSTFVRKFS</sequence>